<protein>
    <submittedName>
        <fullName evidence="1">Uncharacterized protein</fullName>
    </submittedName>
</protein>
<organism evidence="1 2">
    <name type="scientific">Lindgomyces ingoldianus</name>
    <dbReference type="NCBI Taxonomy" id="673940"/>
    <lineage>
        <taxon>Eukaryota</taxon>
        <taxon>Fungi</taxon>
        <taxon>Dikarya</taxon>
        <taxon>Ascomycota</taxon>
        <taxon>Pezizomycotina</taxon>
        <taxon>Dothideomycetes</taxon>
        <taxon>Pleosporomycetidae</taxon>
        <taxon>Pleosporales</taxon>
        <taxon>Lindgomycetaceae</taxon>
        <taxon>Lindgomyces</taxon>
    </lineage>
</organism>
<accession>A0ACB6RET5</accession>
<proteinExistence type="predicted"/>
<keyword evidence="2" id="KW-1185">Reference proteome</keyword>
<comment type="caution">
    <text evidence="1">The sequence shown here is derived from an EMBL/GenBank/DDBJ whole genome shotgun (WGS) entry which is preliminary data.</text>
</comment>
<dbReference type="EMBL" id="MU003492">
    <property type="protein sequence ID" value="KAF2477632.1"/>
    <property type="molecule type" value="Genomic_DNA"/>
</dbReference>
<reference evidence="1" key="1">
    <citation type="journal article" date="2020" name="Stud. Mycol.">
        <title>101 Dothideomycetes genomes: a test case for predicting lifestyles and emergence of pathogens.</title>
        <authorList>
            <person name="Haridas S."/>
            <person name="Albert R."/>
            <person name="Binder M."/>
            <person name="Bloem J."/>
            <person name="Labutti K."/>
            <person name="Salamov A."/>
            <person name="Andreopoulos B."/>
            <person name="Baker S."/>
            <person name="Barry K."/>
            <person name="Bills G."/>
            <person name="Bluhm B."/>
            <person name="Cannon C."/>
            <person name="Castanera R."/>
            <person name="Culley D."/>
            <person name="Daum C."/>
            <person name="Ezra D."/>
            <person name="Gonzalez J."/>
            <person name="Henrissat B."/>
            <person name="Kuo A."/>
            <person name="Liang C."/>
            <person name="Lipzen A."/>
            <person name="Lutzoni F."/>
            <person name="Magnuson J."/>
            <person name="Mondo S."/>
            <person name="Nolan M."/>
            <person name="Ohm R."/>
            <person name="Pangilinan J."/>
            <person name="Park H.-J."/>
            <person name="Ramirez L."/>
            <person name="Alfaro M."/>
            <person name="Sun H."/>
            <person name="Tritt A."/>
            <person name="Yoshinaga Y."/>
            <person name="Zwiers L.-H."/>
            <person name="Turgeon B."/>
            <person name="Goodwin S."/>
            <person name="Spatafora J."/>
            <person name="Crous P."/>
            <person name="Grigoriev I."/>
        </authorList>
    </citation>
    <scope>NUCLEOTIDE SEQUENCE</scope>
    <source>
        <strain evidence="1">ATCC 200398</strain>
    </source>
</reference>
<name>A0ACB6RET5_9PLEO</name>
<evidence type="ECO:0000313" key="2">
    <source>
        <dbReference type="Proteomes" id="UP000799755"/>
    </source>
</evidence>
<evidence type="ECO:0000313" key="1">
    <source>
        <dbReference type="EMBL" id="KAF2477632.1"/>
    </source>
</evidence>
<sequence length="294" mass="32816">MARHRLPNIFYIIQATDLSISTWLLLGASAQCLLLTFLPRNIAVLPAIIFFLYRIIRTFLVASGRLPNPLAEGVIYGRTTAQFPSSDGSITSNRSSSTIVVLVLGFSTTHAAGRFTPGSKTTGQYFTRMWRQAESKREEYGYLGNTPALTAEPDTIEQYGTRTGDDKGVTMVWISYWKSLDGLHQFAHEGAHLKGWRWWEKEGGEKLPHVGVMHEAYEVPAGNWENIFHNFKPFAIGNTKFALKRPSTELEEAQEKGETVKFVSGLSAVPAKAKEWKSMETRMGRPLGSVSAKK</sequence>
<dbReference type="Proteomes" id="UP000799755">
    <property type="component" value="Unassembled WGS sequence"/>
</dbReference>
<gene>
    <name evidence="1" type="ORF">BDR25DRAFT_274927</name>
</gene>